<reference evidence="3 5" key="2">
    <citation type="submission" date="2017-08" db="EMBL/GenBank/DDBJ databases">
        <title>Burning lignite coal seam in the remote Altai Mountains harbors a hydrogen-driven thermophilic microbial community.</title>
        <authorList>
            <person name="Kadnikov V.V."/>
            <person name="Mardanov A.V."/>
            <person name="Ivasenko D."/>
            <person name="Beletsky A.V."/>
            <person name="Karnachuk O.V."/>
            <person name="Ravin N.V."/>
        </authorList>
    </citation>
    <scope>NUCLEOTIDE SEQUENCE [LARGE SCALE GENOMIC DNA]</scope>
    <source>
        <strain evidence="3">AL33</strain>
    </source>
</reference>
<proteinExistence type="predicted"/>
<protein>
    <submittedName>
        <fullName evidence="3">Oxidoreductase (Flavoprotein)</fullName>
    </submittedName>
    <submittedName>
        <fullName evidence="2">Pyridine nucleotide-disulfide oxidoreductase</fullName>
    </submittedName>
</protein>
<dbReference type="Proteomes" id="UP000243024">
    <property type="component" value="Unassembled WGS sequence"/>
</dbReference>
<dbReference type="InterPro" id="IPR023753">
    <property type="entry name" value="FAD/NAD-binding_dom"/>
</dbReference>
<dbReference type="EMBL" id="JXBB01000001">
    <property type="protein sequence ID" value="OAR05486.1"/>
    <property type="molecule type" value="Genomic_DNA"/>
</dbReference>
<name>A0A132MGG2_HYDSH</name>
<dbReference type="InterPro" id="IPR036188">
    <property type="entry name" value="FAD/NAD-bd_sf"/>
</dbReference>
<evidence type="ECO:0000313" key="2">
    <source>
        <dbReference type="EMBL" id="OAR05486.1"/>
    </source>
</evidence>
<evidence type="ECO:0000259" key="1">
    <source>
        <dbReference type="Pfam" id="PF07992"/>
    </source>
</evidence>
<dbReference type="OrthoDB" id="9805710at2"/>
<dbReference type="InterPro" id="IPR052541">
    <property type="entry name" value="SQRD"/>
</dbReference>
<evidence type="ECO:0000313" key="3">
    <source>
        <dbReference type="EMBL" id="PTQ54073.1"/>
    </source>
</evidence>
<evidence type="ECO:0000313" key="5">
    <source>
        <dbReference type="Proteomes" id="UP000244180"/>
    </source>
</evidence>
<gene>
    <name evidence="3" type="ORF">HSCHL_0927</name>
    <name evidence="2" type="ORF">SA87_11390</name>
</gene>
<evidence type="ECO:0000313" key="4">
    <source>
        <dbReference type="Proteomes" id="UP000243024"/>
    </source>
</evidence>
<feature type="domain" description="FAD/NAD(P)-binding" evidence="1">
    <location>
        <begin position="3"/>
        <end position="152"/>
    </location>
</feature>
<dbReference type="Pfam" id="PF07992">
    <property type="entry name" value="Pyr_redox_2"/>
    <property type="match status" value="1"/>
</dbReference>
<organism evidence="2 4">
    <name type="scientific">Hydrogenibacillus schlegelii</name>
    <name type="common">Bacillus schlegelii</name>
    <dbReference type="NCBI Taxonomy" id="1484"/>
    <lineage>
        <taxon>Bacteria</taxon>
        <taxon>Bacillati</taxon>
        <taxon>Bacillota</taxon>
        <taxon>Bacilli</taxon>
        <taxon>Bacillales</taxon>
        <taxon>Bacillales Family X. Incertae Sedis</taxon>
        <taxon>Hydrogenibacillus</taxon>
    </lineage>
</organism>
<dbReference type="PRINTS" id="PR00368">
    <property type="entry name" value="FADPNR"/>
</dbReference>
<accession>A0A132MGG2</accession>
<dbReference type="SUPFAM" id="SSF51905">
    <property type="entry name" value="FAD/NAD(P)-binding domain"/>
    <property type="match status" value="2"/>
</dbReference>
<dbReference type="AlphaFoldDB" id="A0A132MGG2"/>
<dbReference type="GO" id="GO:0016491">
    <property type="term" value="F:oxidoreductase activity"/>
    <property type="evidence" value="ECO:0007669"/>
    <property type="project" value="InterPro"/>
</dbReference>
<dbReference type="PANTHER" id="PTHR43755">
    <property type="match status" value="1"/>
</dbReference>
<dbReference type="Gene3D" id="3.50.50.60">
    <property type="entry name" value="FAD/NAD(P)-binding domain"/>
    <property type="match status" value="2"/>
</dbReference>
<sequence>MAMRIVVLGGGTAGTTVANRLARALRPEIRRGAVEVTVVTDRDRHWYQPGYLFVVFNERPLEDFVRPERALLLPDVGMVVDAITRIDLERKQLISPHRHYPYDVLVIATGSYPDFQSVPGLAEVTYNFYTPEGAERLRDRLTTWTGGRIMIVQDVPHKCPAAPVEVTLMLDDYFRRRRLRDRVEIVYTYPIGRVHAAEPIADWAKQQFDARGIRYETFFNMEAVDPKRQVVLTMDGGEHPFDLLISIPAHKGAGVILNSGIGDESGFIPTDRHTLKMIGQDDVYVLGDATNLPISKAGSTAHYQAEVLVKNLVDRVRGLPETHLYNGKVACFLENSLGDASFITFDYDRPPKPAATSELLHWFKGMYNDLYWLTARGLM</sequence>
<dbReference type="STRING" id="1484.SA87_11390"/>
<comment type="caution">
    <text evidence="2">The sequence shown here is derived from an EMBL/GenBank/DDBJ whole genome shotgun (WGS) entry which is preliminary data.</text>
</comment>
<dbReference type="RefSeq" id="WP_066197610.1">
    <property type="nucleotide sequence ID" value="NZ_CBCSAS010000013.1"/>
</dbReference>
<keyword evidence="4" id="KW-1185">Reference proteome</keyword>
<reference evidence="2 4" key="1">
    <citation type="submission" date="2015-09" db="EMBL/GenBank/DDBJ databases">
        <title>Draft genome sequence of Hydrogenibacillus schlegelii DSM 2000.</title>
        <authorList>
            <person name="Hemp J."/>
        </authorList>
    </citation>
    <scope>NUCLEOTIDE SEQUENCE [LARGE SCALE GENOMIC DNA]</scope>
    <source>
        <strain evidence="2 4">MA 48</strain>
    </source>
</reference>
<dbReference type="EMBL" id="PEBV01000007">
    <property type="protein sequence ID" value="PTQ54073.1"/>
    <property type="molecule type" value="Genomic_DNA"/>
</dbReference>
<dbReference type="PANTHER" id="PTHR43755:SF1">
    <property type="entry name" value="FAD-DEPENDENT PYRIDINE NUCLEOTIDE-DISULPHIDE OXIDOREDUCTASE"/>
    <property type="match status" value="1"/>
</dbReference>
<dbReference type="Proteomes" id="UP000244180">
    <property type="component" value="Unassembled WGS sequence"/>
</dbReference>